<dbReference type="Proteomes" id="UP000070376">
    <property type="component" value="Unassembled WGS sequence"/>
</dbReference>
<evidence type="ECO:0000313" key="1">
    <source>
        <dbReference type="EMBL" id="KWZ80480.1"/>
    </source>
</evidence>
<dbReference type="EMBL" id="LRPN01000091">
    <property type="protein sequence ID" value="KWZ80480.1"/>
    <property type="molecule type" value="Genomic_DNA"/>
</dbReference>
<dbReference type="AlphaFoldDB" id="A0A133KLY2"/>
<organism evidence="1 2">
    <name type="scientific">Heyndrickxia coagulans</name>
    <name type="common">Weizmannia coagulans</name>
    <dbReference type="NCBI Taxonomy" id="1398"/>
    <lineage>
        <taxon>Bacteria</taxon>
        <taxon>Bacillati</taxon>
        <taxon>Bacillota</taxon>
        <taxon>Bacilli</taxon>
        <taxon>Bacillales</taxon>
        <taxon>Bacillaceae</taxon>
        <taxon>Heyndrickxia</taxon>
    </lineage>
</organism>
<comment type="caution">
    <text evidence="1">The sequence shown here is derived from an EMBL/GenBank/DDBJ whole genome shotgun (WGS) entry which is preliminary data.</text>
</comment>
<evidence type="ECO:0000313" key="2">
    <source>
        <dbReference type="Proteomes" id="UP000070376"/>
    </source>
</evidence>
<accession>A0A133KLY2</accession>
<sequence>MIRAMPIWIKETGDLQIREMATELLKNAGCTSRLKIKKQFPGGRLVGGKYHPHTDTITLYTETIRRQCELLFGSCEWFLPYATIVLAHEIGHAMDENLSLLSAAFEESGHLPEKQALALTIEQNAWDFAGQLIPTHLEPLFQKIMDESLSAYRQPVMAGAY</sequence>
<protein>
    <submittedName>
        <fullName evidence="1">Uncharacterized protein</fullName>
    </submittedName>
</protein>
<name>A0A133KLY2_HEYCO</name>
<proteinExistence type="predicted"/>
<dbReference type="PATRIC" id="fig|1398.22.peg.2286"/>
<reference evidence="2" key="1">
    <citation type="submission" date="2016-01" db="EMBL/GenBank/DDBJ databases">
        <authorList>
            <person name="Mitreva M."/>
            <person name="Pepin K.H."/>
            <person name="Mihindukulasuriya K.A."/>
            <person name="Fulton R."/>
            <person name="Fronick C."/>
            <person name="O'Laughlin M."/>
            <person name="Miner T."/>
            <person name="Herter B."/>
            <person name="Rosa B.A."/>
            <person name="Cordes M."/>
            <person name="Tomlinson C."/>
            <person name="Wollam A."/>
            <person name="Palsikar V.B."/>
            <person name="Mardis E.R."/>
            <person name="Wilson R.K."/>
        </authorList>
    </citation>
    <scope>NUCLEOTIDE SEQUENCE [LARGE SCALE GENOMIC DNA]</scope>
    <source>
        <strain evidence="2">GED7749B</strain>
    </source>
</reference>
<gene>
    <name evidence="1" type="ORF">HMPREF3213_02280</name>
</gene>